<dbReference type="AlphaFoldDB" id="A0A381IPH1"/>
<dbReference type="Gene3D" id="3.40.1190.20">
    <property type="match status" value="1"/>
</dbReference>
<evidence type="ECO:0000256" key="1">
    <source>
        <dbReference type="ARBA" id="ARBA00022679"/>
    </source>
</evidence>
<dbReference type="SUPFAM" id="SSF53613">
    <property type="entry name" value="Ribokinase-like"/>
    <property type="match status" value="1"/>
</dbReference>
<keyword evidence="1 4" id="KW-0808">Transferase</keyword>
<dbReference type="InterPro" id="IPR002173">
    <property type="entry name" value="Carboh/pur_kinase_PfkB_CS"/>
</dbReference>
<reference evidence="4 5" key="1">
    <citation type="submission" date="2018-06" db="EMBL/GenBank/DDBJ databases">
        <authorList>
            <consortium name="Pathogen Informatics"/>
            <person name="Doyle S."/>
        </authorList>
    </citation>
    <scope>NUCLEOTIDE SEQUENCE [LARGE SCALE GENOMIC DNA]</scope>
    <source>
        <strain evidence="4 5">NCTC10684</strain>
    </source>
</reference>
<feature type="domain" description="Carbohydrate kinase PfkB" evidence="3">
    <location>
        <begin position="11"/>
        <end position="293"/>
    </location>
</feature>
<evidence type="ECO:0000256" key="2">
    <source>
        <dbReference type="ARBA" id="ARBA00022777"/>
    </source>
</evidence>
<dbReference type="EMBL" id="UFSM01000004">
    <property type="protein sequence ID" value="SUY29408.1"/>
    <property type="molecule type" value="Genomic_DNA"/>
</dbReference>
<keyword evidence="2 4" id="KW-0418">Kinase</keyword>
<dbReference type="OrthoDB" id="9775849at2"/>
<dbReference type="InterPro" id="IPR011611">
    <property type="entry name" value="PfkB_dom"/>
</dbReference>
<dbReference type="PROSITE" id="PS00584">
    <property type="entry name" value="PFKB_KINASES_2"/>
    <property type="match status" value="1"/>
</dbReference>
<organism evidence="4 5">
    <name type="scientific">Aminobacter aminovorans</name>
    <name type="common">Chelatobacter heintzii</name>
    <dbReference type="NCBI Taxonomy" id="83263"/>
    <lineage>
        <taxon>Bacteria</taxon>
        <taxon>Pseudomonadati</taxon>
        <taxon>Pseudomonadota</taxon>
        <taxon>Alphaproteobacteria</taxon>
        <taxon>Hyphomicrobiales</taxon>
        <taxon>Phyllobacteriaceae</taxon>
        <taxon>Aminobacter</taxon>
    </lineage>
</organism>
<dbReference type="GO" id="GO:0016301">
    <property type="term" value="F:kinase activity"/>
    <property type="evidence" value="ECO:0007669"/>
    <property type="project" value="UniProtKB-KW"/>
</dbReference>
<dbReference type="Pfam" id="PF00294">
    <property type="entry name" value="PfkB"/>
    <property type="match status" value="1"/>
</dbReference>
<dbReference type="RefSeq" id="WP_115734639.1">
    <property type="nucleotide sequence ID" value="NZ_BAAAVY010000037.1"/>
</dbReference>
<accession>A0A381IPH1</accession>
<dbReference type="PANTHER" id="PTHR10584">
    <property type="entry name" value="SUGAR KINASE"/>
    <property type="match status" value="1"/>
</dbReference>
<dbReference type="PANTHER" id="PTHR10584:SF166">
    <property type="entry name" value="RIBOKINASE"/>
    <property type="match status" value="1"/>
</dbReference>
<dbReference type="EC" id="2.7.1.-" evidence="4"/>
<sequence length="304" mass="31677">MTSGNAKRPAVLSIGRIYCDLIFTGLASLPEPGREVFAQDMKMAAGGGAFIAAAHMAHAGRQVALVARLGTDSLSTGIEAELRASNVDLRFVEHSPGAGPQVTVASVIGNDRAFLSRRAGTALPATLDAALDWSDAGHLHIAEYATLHEIPDLVSRAKAKGLTVSLDPSWDETLIYEAELLDRCAGVDIFLPNMEEATAITRENDPIAAIEILSKDFPVVALKAGGEGAWLKASGQLLHRKAEVVPVVDTTGAGDAFNAGFIDAWLSGQSEDACLAAGITFGSLAVQAAGGSAILRQPQRRAVG</sequence>
<evidence type="ECO:0000313" key="4">
    <source>
        <dbReference type="EMBL" id="SUY29408.1"/>
    </source>
</evidence>
<evidence type="ECO:0000259" key="3">
    <source>
        <dbReference type="Pfam" id="PF00294"/>
    </source>
</evidence>
<dbReference type="InterPro" id="IPR029056">
    <property type="entry name" value="Ribokinase-like"/>
</dbReference>
<protein>
    <submittedName>
        <fullName evidence="4">Uncharacterized sugar kinase ydjH</fullName>
        <ecNumber evidence="4">2.7.1.-</ecNumber>
    </submittedName>
</protein>
<dbReference type="Proteomes" id="UP000254701">
    <property type="component" value="Unassembled WGS sequence"/>
</dbReference>
<name>A0A381IPH1_AMIAI</name>
<evidence type="ECO:0000313" key="5">
    <source>
        <dbReference type="Proteomes" id="UP000254701"/>
    </source>
</evidence>
<proteinExistence type="predicted"/>
<gene>
    <name evidence="4" type="primary">ydjH_4</name>
    <name evidence="4" type="ORF">NCTC10684_05641</name>
</gene>